<sequence>MTDLTRLFERVRARAEQQTADLPPCIGEKEITQAESVLGFTLPPILNGLYRHVANGGFGPEYYLLPLTGQGRTAVAEYGTLRTASGAYWPHGVLSILDWGCGMYAAVDCLHPDAPVLLFEPNAGPADWADAWFLDSPSLAQWLSSWLDGTGWWEEDSMMADDAAEPTPWTDAAARIAATG</sequence>
<name>A0A1H5YJC0_9ACTN</name>
<evidence type="ECO:0000313" key="3">
    <source>
        <dbReference type="Proteomes" id="UP000236754"/>
    </source>
</evidence>
<dbReference type="AlphaFoldDB" id="A0A1H5YJC0"/>
<proteinExistence type="predicted"/>
<feature type="domain" description="Knr4/Smi1-like" evidence="1">
    <location>
        <begin position="28"/>
        <end position="144"/>
    </location>
</feature>
<organism evidence="2 3">
    <name type="scientific">Actinacidiphila yanglinensis</name>
    <dbReference type="NCBI Taxonomy" id="310779"/>
    <lineage>
        <taxon>Bacteria</taxon>
        <taxon>Bacillati</taxon>
        <taxon>Actinomycetota</taxon>
        <taxon>Actinomycetes</taxon>
        <taxon>Kitasatosporales</taxon>
        <taxon>Streptomycetaceae</taxon>
        <taxon>Actinacidiphila</taxon>
    </lineage>
</organism>
<gene>
    <name evidence="2" type="ORF">SAMN05216223_1046</name>
</gene>
<dbReference type="InterPro" id="IPR037883">
    <property type="entry name" value="Knr4/Smi1-like_sf"/>
</dbReference>
<evidence type="ECO:0000259" key="1">
    <source>
        <dbReference type="Pfam" id="PF09346"/>
    </source>
</evidence>
<accession>A0A1H5YJC0</accession>
<dbReference type="Pfam" id="PF09346">
    <property type="entry name" value="SMI1_KNR4"/>
    <property type="match status" value="1"/>
</dbReference>
<dbReference type="EMBL" id="FNVU01000004">
    <property type="protein sequence ID" value="SEG24094.1"/>
    <property type="molecule type" value="Genomic_DNA"/>
</dbReference>
<dbReference type="InterPro" id="IPR018958">
    <property type="entry name" value="Knr4/Smi1-like_dom"/>
</dbReference>
<keyword evidence="3" id="KW-1185">Reference proteome</keyword>
<protein>
    <submittedName>
        <fullName evidence="2">SMI1 / KNR4 family (SUKH-1)</fullName>
    </submittedName>
</protein>
<reference evidence="2 3" key="1">
    <citation type="submission" date="2016-10" db="EMBL/GenBank/DDBJ databases">
        <authorList>
            <person name="de Groot N.N."/>
        </authorList>
    </citation>
    <scope>NUCLEOTIDE SEQUENCE [LARGE SCALE GENOMIC DNA]</scope>
    <source>
        <strain evidence="2 3">CGMCC 4.2023</strain>
    </source>
</reference>
<dbReference type="Proteomes" id="UP000236754">
    <property type="component" value="Unassembled WGS sequence"/>
</dbReference>
<dbReference type="RefSeq" id="WP_103885337.1">
    <property type="nucleotide sequence ID" value="NZ_FNVU01000004.1"/>
</dbReference>
<dbReference type="SUPFAM" id="SSF160631">
    <property type="entry name" value="SMI1/KNR4-like"/>
    <property type="match status" value="1"/>
</dbReference>
<evidence type="ECO:0000313" key="2">
    <source>
        <dbReference type="EMBL" id="SEG24094.1"/>
    </source>
</evidence>